<dbReference type="InterPro" id="IPR015813">
    <property type="entry name" value="Pyrv/PenolPyrv_kinase-like_dom"/>
</dbReference>
<dbReference type="InterPro" id="IPR006319">
    <property type="entry name" value="PEP_synth"/>
</dbReference>
<dbReference type="InterPro" id="IPR008279">
    <property type="entry name" value="PEP-util_enz_mobile_dom"/>
</dbReference>
<evidence type="ECO:0000313" key="19">
    <source>
        <dbReference type="EMBL" id="KGF73672.1"/>
    </source>
</evidence>
<dbReference type="PROSITE" id="PS00370">
    <property type="entry name" value="PEP_ENZYMES_PHOS_SITE"/>
    <property type="match status" value="1"/>
</dbReference>
<evidence type="ECO:0000256" key="2">
    <source>
        <dbReference type="ARBA" id="ARBA00002988"/>
    </source>
</evidence>
<dbReference type="SUPFAM" id="SSF52009">
    <property type="entry name" value="Phosphohistidine domain"/>
    <property type="match status" value="1"/>
</dbReference>
<dbReference type="GO" id="GO:0005524">
    <property type="term" value="F:ATP binding"/>
    <property type="evidence" value="ECO:0007669"/>
    <property type="project" value="UniProtKB-KW"/>
</dbReference>
<dbReference type="Pfam" id="PF01326">
    <property type="entry name" value="PPDK_N"/>
    <property type="match status" value="1"/>
</dbReference>
<dbReference type="InterPro" id="IPR036637">
    <property type="entry name" value="Phosphohistidine_dom_sf"/>
</dbReference>
<keyword evidence="20" id="KW-1185">Reference proteome</keyword>
<dbReference type="NCBIfam" id="NF005057">
    <property type="entry name" value="PRK06464.1"/>
    <property type="match status" value="1"/>
</dbReference>
<comment type="similarity">
    <text evidence="4 15">Belongs to the PEP-utilizing enzyme family.</text>
</comment>
<dbReference type="InterPro" id="IPR023151">
    <property type="entry name" value="PEP_util_CS"/>
</dbReference>
<evidence type="ECO:0000256" key="14">
    <source>
        <dbReference type="ARBA" id="ARBA00047700"/>
    </source>
</evidence>
<evidence type="ECO:0000256" key="5">
    <source>
        <dbReference type="ARBA" id="ARBA00011996"/>
    </source>
</evidence>
<evidence type="ECO:0000256" key="8">
    <source>
        <dbReference type="ARBA" id="ARBA00022723"/>
    </source>
</evidence>
<keyword evidence="9 15" id="KW-0547">Nucleotide-binding</keyword>
<evidence type="ECO:0000256" key="1">
    <source>
        <dbReference type="ARBA" id="ARBA00001946"/>
    </source>
</evidence>
<sequence>MDTDSRPVLEPSRSQAFVLWFDQVGLADIPLVGGKNASLGEMIQQLLPQGVNVPNGFATTAFAYRYFIAQAGLEPQLRQIFAHLDVEDMQNLRQRGQQARSLILHTPFPKELDQAIATAYAKLCELYGGCLPEGDTFASTHPQIVQECRYNTDVAVRSSATAEDLPDASFAGQQETYLNVHGVKQVLEACHNCFASIFTDRAISYRTIKGFDHLDVCLSVGVQKMVRSDLAASGVMFSIDTETGFKNAALITAAYGLGENVVQGAVNPDEFFVFKPTLKQGFRPILGKRLGSKAIKMVYDIGGCKLTKNVPVPDSERHQFAITDDEILTLAGWACVIEDHYSAVRGTYTPMDIEWAKDGETGQLFIVQARPETVQSQKAANVLRSYRFVPGHEPSQPPLVSGRAVGERMGQGAAQIILDVHQIADFRPGEVLVTNKTDPDWEPIMKRASAIVTNQGGRTCHAAIIARELGIPAIVGCGDATSLIQSGQDVTISCAEGEAGQVYAGLWPFEVIETQLSQLPRTRTQILINVGNPDEALGLAAIPCDGVGLARLEFIIANQIQAHPLALLKFDQLTDPAVKQEIAKLTALYPHKPDFFVEKLAHGVGMIAAAFYPHPVIVRMSDFKSNEYANLLGGRQFEPHEENPMIGWRGASRYYDPAYREAFALECQALKRVREDMGLTNVIPMIPFCRTPAEGRRVVAEMAMNGLQQGDRGLQVYMMCEIPSNVMLAAEFSQVFDGFSIGSNDLTQLTLGLDRDSALVAHIFDERNEAVLAMVKQVIAAAKAQGRKIGICGQAPSDYPEFARFLVQQGIDSISLNPDSLIKTHLEIAQVEASMGALPVPVTSS</sequence>
<dbReference type="Gene3D" id="3.20.20.60">
    <property type="entry name" value="Phosphoenolpyruvate-binding domains"/>
    <property type="match status" value="1"/>
</dbReference>
<keyword evidence="12 15" id="KW-0460">Magnesium</keyword>
<reference evidence="19 20" key="1">
    <citation type="journal article" date="2014" name="Mol. Ecol.">
        <title>Evolution of Synechococcus.</title>
        <authorList>
            <person name="Dvorak P."/>
            <person name="Casamatta D."/>
            <person name="Hasler P."/>
            <person name="Poulickova A."/>
            <person name="Ondrej V."/>
            <person name="Sanges R."/>
        </authorList>
    </citation>
    <scope>NUCLEOTIDE SEQUENCE [LARGE SCALE GENOMIC DNA]</scope>
    <source>
        <strain evidence="19 20">CAUP A 1101</strain>
    </source>
</reference>
<dbReference type="Pfam" id="PF00391">
    <property type="entry name" value="PEP-utilizers"/>
    <property type="match status" value="1"/>
</dbReference>
<dbReference type="GO" id="GO:0008986">
    <property type="term" value="F:pyruvate, water dikinase activity"/>
    <property type="evidence" value="ECO:0007669"/>
    <property type="project" value="UniProtKB-EC"/>
</dbReference>
<dbReference type="EMBL" id="JJML01000004">
    <property type="protein sequence ID" value="KGF73672.1"/>
    <property type="molecule type" value="Genomic_DNA"/>
</dbReference>
<dbReference type="AlphaFoldDB" id="A0A098TP65"/>
<dbReference type="UniPathway" id="UPA00138"/>
<organism evidence="19 20">
    <name type="scientific">Neosynechococcus sphagnicola sy1</name>
    <dbReference type="NCBI Taxonomy" id="1497020"/>
    <lineage>
        <taxon>Bacteria</taxon>
        <taxon>Bacillati</taxon>
        <taxon>Cyanobacteriota</taxon>
        <taxon>Cyanophyceae</taxon>
        <taxon>Neosynechococcales</taxon>
        <taxon>Neosynechococcaceae</taxon>
        <taxon>Neosynechococcus</taxon>
    </lineage>
</organism>
<keyword evidence="7 15" id="KW-0808">Transferase</keyword>
<feature type="domain" description="Pyruvate phosphate dikinase AMP/ATP-binding" evidence="17">
    <location>
        <begin position="30"/>
        <end position="380"/>
    </location>
</feature>
<keyword evidence="11 15" id="KW-0067">ATP-binding</keyword>
<dbReference type="Gene3D" id="3.50.30.10">
    <property type="entry name" value="Phosphohistidine domain"/>
    <property type="match status" value="1"/>
</dbReference>
<dbReference type="EC" id="2.7.9.2" evidence="5 15"/>
<keyword evidence="19" id="KW-0670">Pyruvate</keyword>
<proteinExistence type="inferred from homology"/>
<dbReference type="InterPro" id="IPR018274">
    <property type="entry name" value="PEP_util_AS"/>
</dbReference>
<dbReference type="NCBIfam" id="TIGR01418">
    <property type="entry name" value="PEP_synth"/>
    <property type="match status" value="1"/>
</dbReference>
<accession>A0A098TP65</accession>
<comment type="cofactor">
    <cofactor evidence="1 15">
        <name>Mg(2+)</name>
        <dbReference type="ChEBI" id="CHEBI:18420"/>
    </cofactor>
</comment>
<dbReference type="PANTHER" id="PTHR43030">
    <property type="entry name" value="PHOSPHOENOLPYRUVATE SYNTHASE"/>
    <property type="match status" value="1"/>
</dbReference>
<dbReference type="Gene3D" id="3.30.1490.20">
    <property type="entry name" value="ATP-grasp fold, A domain"/>
    <property type="match status" value="1"/>
</dbReference>
<dbReference type="Pfam" id="PF02896">
    <property type="entry name" value="PEP-utilizers_C"/>
    <property type="match status" value="1"/>
</dbReference>
<evidence type="ECO:0000256" key="13">
    <source>
        <dbReference type="ARBA" id="ARBA00033470"/>
    </source>
</evidence>
<evidence type="ECO:0000256" key="15">
    <source>
        <dbReference type="PIRNR" id="PIRNR000854"/>
    </source>
</evidence>
<evidence type="ECO:0000259" key="17">
    <source>
        <dbReference type="Pfam" id="PF01326"/>
    </source>
</evidence>
<dbReference type="FunFam" id="3.50.30.10:FF:000002">
    <property type="entry name" value="Phosphoenolpyruvate synthase"/>
    <property type="match status" value="1"/>
</dbReference>
<dbReference type="InterPro" id="IPR013815">
    <property type="entry name" value="ATP_grasp_subdomain_1"/>
</dbReference>
<dbReference type="Gene3D" id="3.30.470.20">
    <property type="entry name" value="ATP-grasp fold, B domain"/>
    <property type="match status" value="1"/>
</dbReference>
<dbReference type="PROSITE" id="PS00742">
    <property type="entry name" value="PEP_ENZYMES_2"/>
    <property type="match status" value="1"/>
</dbReference>
<evidence type="ECO:0000256" key="7">
    <source>
        <dbReference type="ARBA" id="ARBA00022679"/>
    </source>
</evidence>
<dbReference type="STRING" id="1497020.DO97_12600"/>
<dbReference type="FunFam" id="3.30.470.20:FF:000017">
    <property type="entry name" value="Phosphoenolpyruvate synthase"/>
    <property type="match status" value="1"/>
</dbReference>
<feature type="domain" description="PEP-utilising enzyme mobile" evidence="16">
    <location>
        <begin position="427"/>
        <end position="497"/>
    </location>
</feature>
<dbReference type="SUPFAM" id="SSF51621">
    <property type="entry name" value="Phosphoenolpyruvate/pyruvate domain"/>
    <property type="match status" value="1"/>
</dbReference>
<dbReference type="PIRSF" id="PIRSF000854">
    <property type="entry name" value="PEP_synthase"/>
    <property type="match status" value="1"/>
</dbReference>
<dbReference type="InterPro" id="IPR040442">
    <property type="entry name" value="Pyrv_kinase-like_dom_sf"/>
</dbReference>
<dbReference type="PANTHER" id="PTHR43030:SF1">
    <property type="entry name" value="PHOSPHOENOLPYRUVATE SYNTHASE"/>
    <property type="match status" value="1"/>
</dbReference>
<keyword evidence="10 15" id="KW-0418">Kinase</keyword>
<comment type="pathway">
    <text evidence="3 15">Carbohydrate biosynthesis; gluconeogenesis.</text>
</comment>
<evidence type="ECO:0000256" key="12">
    <source>
        <dbReference type="ARBA" id="ARBA00022842"/>
    </source>
</evidence>
<evidence type="ECO:0000259" key="16">
    <source>
        <dbReference type="Pfam" id="PF00391"/>
    </source>
</evidence>
<evidence type="ECO:0000313" key="20">
    <source>
        <dbReference type="Proteomes" id="UP000030170"/>
    </source>
</evidence>
<gene>
    <name evidence="19" type="ORF">DO97_12600</name>
</gene>
<evidence type="ECO:0000259" key="18">
    <source>
        <dbReference type="Pfam" id="PF02896"/>
    </source>
</evidence>
<dbReference type="GO" id="GO:0006094">
    <property type="term" value="P:gluconeogenesis"/>
    <property type="evidence" value="ECO:0007669"/>
    <property type="project" value="UniProtKB-UniPathway"/>
</dbReference>
<dbReference type="InterPro" id="IPR000121">
    <property type="entry name" value="PEP_util_C"/>
</dbReference>
<evidence type="ECO:0000256" key="3">
    <source>
        <dbReference type="ARBA" id="ARBA00004742"/>
    </source>
</evidence>
<feature type="domain" description="PEP-utilising enzyme C-terminal" evidence="18">
    <location>
        <begin position="519"/>
        <end position="832"/>
    </location>
</feature>
<name>A0A098TP65_9CYAN</name>
<dbReference type="Proteomes" id="UP000030170">
    <property type="component" value="Unassembled WGS sequence"/>
</dbReference>
<dbReference type="InterPro" id="IPR002192">
    <property type="entry name" value="PPDK_AMP/ATP-bd"/>
</dbReference>
<evidence type="ECO:0000256" key="9">
    <source>
        <dbReference type="ARBA" id="ARBA00022741"/>
    </source>
</evidence>
<dbReference type="GO" id="GO:0046872">
    <property type="term" value="F:metal ion binding"/>
    <property type="evidence" value="ECO:0007669"/>
    <property type="project" value="UniProtKB-KW"/>
</dbReference>
<protein>
    <recommendedName>
        <fullName evidence="6 15">Phosphoenolpyruvate synthase</fullName>
        <shortName evidence="15">PEP synthase</shortName>
        <ecNumber evidence="5 15">2.7.9.2</ecNumber>
    </recommendedName>
    <alternativeName>
        <fullName evidence="13 15">Pyruvate, water dikinase</fullName>
    </alternativeName>
</protein>
<evidence type="ECO:0000256" key="4">
    <source>
        <dbReference type="ARBA" id="ARBA00007837"/>
    </source>
</evidence>
<comment type="function">
    <text evidence="2 15">Catalyzes the phosphorylation of pyruvate to phosphoenolpyruvate.</text>
</comment>
<evidence type="ECO:0000256" key="6">
    <source>
        <dbReference type="ARBA" id="ARBA00021623"/>
    </source>
</evidence>
<evidence type="ECO:0000256" key="11">
    <source>
        <dbReference type="ARBA" id="ARBA00022840"/>
    </source>
</evidence>
<dbReference type="SUPFAM" id="SSF56059">
    <property type="entry name" value="Glutathione synthetase ATP-binding domain-like"/>
    <property type="match status" value="1"/>
</dbReference>
<comment type="catalytic activity">
    <reaction evidence="14 15">
        <text>pyruvate + ATP + H2O = phosphoenolpyruvate + AMP + phosphate + 2 H(+)</text>
        <dbReference type="Rhea" id="RHEA:11364"/>
        <dbReference type="ChEBI" id="CHEBI:15361"/>
        <dbReference type="ChEBI" id="CHEBI:15377"/>
        <dbReference type="ChEBI" id="CHEBI:15378"/>
        <dbReference type="ChEBI" id="CHEBI:30616"/>
        <dbReference type="ChEBI" id="CHEBI:43474"/>
        <dbReference type="ChEBI" id="CHEBI:58702"/>
        <dbReference type="ChEBI" id="CHEBI:456215"/>
        <dbReference type="EC" id="2.7.9.2"/>
    </reaction>
</comment>
<evidence type="ECO:0000256" key="10">
    <source>
        <dbReference type="ARBA" id="ARBA00022777"/>
    </source>
</evidence>
<keyword evidence="8 15" id="KW-0479">Metal-binding</keyword>
<comment type="caution">
    <text evidence="19">The sequence shown here is derived from an EMBL/GenBank/DDBJ whole genome shotgun (WGS) entry which is preliminary data.</text>
</comment>